<keyword evidence="9" id="KW-1185">Reference proteome</keyword>
<accession>A0A6A4H3D6</accession>
<dbReference type="InterPro" id="IPR036188">
    <property type="entry name" value="FAD/NAD-bd_sf"/>
</dbReference>
<dbReference type="SUPFAM" id="SSF51905">
    <property type="entry name" value="FAD/NAD(P)-binding domain"/>
    <property type="match status" value="2"/>
</dbReference>
<organism evidence="8 9">
    <name type="scientific">Gymnopus androsaceus JB14</name>
    <dbReference type="NCBI Taxonomy" id="1447944"/>
    <lineage>
        <taxon>Eukaryota</taxon>
        <taxon>Fungi</taxon>
        <taxon>Dikarya</taxon>
        <taxon>Basidiomycota</taxon>
        <taxon>Agaricomycotina</taxon>
        <taxon>Agaricomycetes</taxon>
        <taxon>Agaricomycetidae</taxon>
        <taxon>Agaricales</taxon>
        <taxon>Marasmiineae</taxon>
        <taxon>Omphalotaceae</taxon>
        <taxon>Gymnopus</taxon>
    </lineage>
</organism>
<dbReference type="Pfam" id="PF13450">
    <property type="entry name" value="NAD_binding_8"/>
    <property type="match status" value="1"/>
</dbReference>
<dbReference type="PANTHER" id="PTHR43098:SF3">
    <property type="entry name" value="L-ORNITHINE N(5)-MONOOXYGENASE-RELATED"/>
    <property type="match status" value="1"/>
</dbReference>
<reference evidence="8" key="1">
    <citation type="journal article" date="2019" name="Environ. Microbiol.">
        <title>Fungal ecological strategies reflected in gene transcription - a case study of two litter decomposers.</title>
        <authorList>
            <person name="Barbi F."/>
            <person name="Kohler A."/>
            <person name="Barry K."/>
            <person name="Baskaran P."/>
            <person name="Daum C."/>
            <person name="Fauchery L."/>
            <person name="Ihrmark K."/>
            <person name="Kuo A."/>
            <person name="LaButti K."/>
            <person name="Lipzen A."/>
            <person name="Morin E."/>
            <person name="Grigoriev I.V."/>
            <person name="Henrissat B."/>
            <person name="Lindahl B."/>
            <person name="Martin F."/>
        </authorList>
    </citation>
    <scope>NUCLEOTIDE SEQUENCE</scope>
    <source>
        <strain evidence="8">JB14</strain>
    </source>
</reference>
<dbReference type="AlphaFoldDB" id="A0A6A4H3D6"/>
<proteinExistence type="inferred from homology"/>
<evidence type="ECO:0000256" key="5">
    <source>
        <dbReference type="ARBA" id="ARBA00022857"/>
    </source>
</evidence>
<evidence type="ECO:0000256" key="7">
    <source>
        <dbReference type="ARBA" id="ARBA00023033"/>
    </source>
</evidence>
<evidence type="ECO:0000256" key="6">
    <source>
        <dbReference type="ARBA" id="ARBA00023002"/>
    </source>
</evidence>
<keyword evidence="3" id="KW-0285">Flavoprotein</keyword>
<sequence>MGDASAATYDHDLEVLVIGAGFSGIYQLYHYRKLGYSVKIFEAENDLGGVCLSRNRTTYPGIRVDMPVPMYEFSLEELWKDWWWTERYPGQKELFAYFAYVNEKLDVKKDVCFGTRVVEAYFNTDENRWIVKAENAMVSIIRRTGLEEKTIDFKGKRVGVIGTGASGVQISQTLGGMAEEHAPEKLIVFQRTPNLALPMRQTKLDRETQEKDKVHYPTLYRRRRQTTAGLHYDRFPKNFFDASPEERLLLLEHLWQTGGFSFLFANFQDVLTNRDANNEVYAFWRQKVWERLKNPDLREKLAPTVPPHPLGAKRSSLEQNYYDVFNNANVQLVDTLSCPIEEITPQGVKTADGVEYELDLIVLATGYRWAIHGVDGTTIKDKWKEGVYTYLGLTCAGFPNLFFVFGPHGPTAVCSGPTCAETEGEWIISCIKSLRENNMTRIEATREAEINWRQQVMDEAAARLFSTAKSWYMGANIPGKAVEILMYTGGAAKYTRICNEVAEKGYEGFIISKV</sequence>
<dbReference type="OrthoDB" id="66881at2759"/>
<evidence type="ECO:0000256" key="2">
    <source>
        <dbReference type="ARBA" id="ARBA00010139"/>
    </source>
</evidence>
<dbReference type="Proteomes" id="UP000799118">
    <property type="component" value="Unassembled WGS sequence"/>
</dbReference>
<dbReference type="EMBL" id="ML769602">
    <property type="protein sequence ID" value="KAE9392198.1"/>
    <property type="molecule type" value="Genomic_DNA"/>
</dbReference>
<keyword evidence="7 8" id="KW-0503">Monooxygenase</keyword>
<keyword evidence="4" id="KW-0274">FAD</keyword>
<protein>
    <submittedName>
        <fullName evidence="8">Cyclohexanone monooxygenase</fullName>
    </submittedName>
</protein>
<dbReference type="GO" id="GO:0004497">
    <property type="term" value="F:monooxygenase activity"/>
    <property type="evidence" value="ECO:0007669"/>
    <property type="project" value="UniProtKB-KW"/>
</dbReference>
<dbReference type="PANTHER" id="PTHR43098">
    <property type="entry name" value="L-ORNITHINE N(5)-MONOOXYGENASE-RELATED"/>
    <property type="match status" value="1"/>
</dbReference>
<evidence type="ECO:0000256" key="3">
    <source>
        <dbReference type="ARBA" id="ARBA00022630"/>
    </source>
</evidence>
<evidence type="ECO:0000256" key="4">
    <source>
        <dbReference type="ARBA" id="ARBA00022827"/>
    </source>
</evidence>
<comment type="similarity">
    <text evidence="2">Belongs to the FAD-binding monooxygenase family.</text>
</comment>
<keyword evidence="6" id="KW-0560">Oxidoreductase</keyword>
<dbReference type="InterPro" id="IPR050775">
    <property type="entry name" value="FAD-binding_Monooxygenases"/>
</dbReference>
<name>A0A6A4H3D6_9AGAR</name>
<dbReference type="Gene3D" id="3.50.50.60">
    <property type="entry name" value="FAD/NAD(P)-binding domain"/>
    <property type="match status" value="3"/>
</dbReference>
<keyword evidence="5" id="KW-0521">NADP</keyword>
<evidence type="ECO:0000313" key="9">
    <source>
        <dbReference type="Proteomes" id="UP000799118"/>
    </source>
</evidence>
<comment type="cofactor">
    <cofactor evidence="1">
        <name>FAD</name>
        <dbReference type="ChEBI" id="CHEBI:57692"/>
    </cofactor>
</comment>
<evidence type="ECO:0000256" key="1">
    <source>
        <dbReference type="ARBA" id="ARBA00001974"/>
    </source>
</evidence>
<gene>
    <name evidence="8" type="ORF">BT96DRAFT_944846</name>
</gene>
<evidence type="ECO:0000313" key="8">
    <source>
        <dbReference type="EMBL" id="KAE9392198.1"/>
    </source>
</evidence>